<evidence type="ECO:0000259" key="4">
    <source>
        <dbReference type="Pfam" id="PF00291"/>
    </source>
</evidence>
<evidence type="ECO:0000256" key="2">
    <source>
        <dbReference type="ARBA" id="ARBA00022898"/>
    </source>
</evidence>
<keyword evidence="3" id="KW-0456">Lyase</keyword>
<keyword evidence="2" id="KW-0663">Pyridoxal phosphate</keyword>
<dbReference type="PANTHER" id="PTHR48078:SF6">
    <property type="entry name" value="L-THREONINE DEHYDRATASE CATABOLIC TDCB"/>
    <property type="match status" value="1"/>
</dbReference>
<organism evidence="5 6">
    <name type="scientific">Vulcanisaeta distributa (strain DSM 14429 / JCM 11212 / NBRC 100878 / IC-017)</name>
    <dbReference type="NCBI Taxonomy" id="572478"/>
    <lineage>
        <taxon>Archaea</taxon>
        <taxon>Thermoproteota</taxon>
        <taxon>Thermoprotei</taxon>
        <taxon>Thermoproteales</taxon>
        <taxon>Thermoproteaceae</taxon>
        <taxon>Vulcanisaeta</taxon>
    </lineage>
</organism>
<dbReference type="CDD" id="cd01562">
    <property type="entry name" value="Thr-dehyd"/>
    <property type="match status" value="1"/>
</dbReference>
<name>E1QS24_VULDI</name>
<dbReference type="Pfam" id="PF00291">
    <property type="entry name" value="PALP"/>
    <property type="match status" value="1"/>
</dbReference>
<dbReference type="InterPro" id="IPR001926">
    <property type="entry name" value="TrpB-like_PALP"/>
</dbReference>
<dbReference type="AlphaFoldDB" id="E1QS24"/>
<dbReference type="GO" id="GO:0004794">
    <property type="term" value="F:threonine deaminase activity"/>
    <property type="evidence" value="ECO:0007669"/>
    <property type="project" value="TreeGrafter"/>
</dbReference>
<evidence type="ECO:0000313" key="6">
    <source>
        <dbReference type="Proteomes" id="UP000006681"/>
    </source>
</evidence>
<dbReference type="GO" id="GO:0009097">
    <property type="term" value="P:isoleucine biosynthetic process"/>
    <property type="evidence" value="ECO:0007669"/>
    <property type="project" value="TreeGrafter"/>
</dbReference>
<comment type="cofactor">
    <cofactor evidence="1">
        <name>pyridoxal 5'-phosphate</name>
        <dbReference type="ChEBI" id="CHEBI:597326"/>
    </cofactor>
</comment>
<gene>
    <name evidence="5" type="ordered locus">Vdis_2491</name>
</gene>
<dbReference type="HOGENOM" id="CLU_021152_4_2_2"/>
<evidence type="ECO:0000256" key="1">
    <source>
        <dbReference type="ARBA" id="ARBA00001933"/>
    </source>
</evidence>
<dbReference type="GeneID" id="9753451"/>
<proteinExistence type="predicted"/>
<dbReference type="OrthoDB" id="9915at2157"/>
<accession>E1QS24</accession>
<dbReference type="Proteomes" id="UP000006681">
    <property type="component" value="Chromosome"/>
</dbReference>
<dbReference type="GO" id="GO:0006565">
    <property type="term" value="P:L-serine catabolic process"/>
    <property type="evidence" value="ECO:0007669"/>
    <property type="project" value="TreeGrafter"/>
</dbReference>
<dbReference type="STRING" id="572478.Vdis_2491"/>
<reference evidence="5 6" key="1">
    <citation type="journal article" date="2010" name="Stand. Genomic Sci.">
        <title>Complete genome sequence of Vulcanisaeta distributa type strain (IC-017).</title>
        <authorList>
            <person name="Mavromatis K."/>
            <person name="Sikorski J."/>
            <person name="Pabst E."/>
            <person name="Teshima H."/>
            <person name="Lapidus A."/>
            <person name="Lucas S."/>
            <person name="Nolan M."/>
            <person name="Glavina Del Rio T."/>
            <person name="Cheng J.F."/>
            <person name="Bruce D."/>
            <person name="Goodwin L."/>
            <person name="Pitluck S."/>
            <person name="Liolios K."/>
            <person name="Ivanova N."/>
            <person name="Mikhailova N."/>
            <person name="Pati A."/>
            <person name="Chen A."/>
            <person name="Palaniappan K."/>
            <person name="Land M."/>
            <person name="Hauser L."/>
            <person name="Chang Y.J."/>
            <person name="Jeffries C.D."/>
            <person name="Rohde M."/>
            <person name="Spring S."/>
            <person name="Goker M."/>
            <person name="Wirth R."/>
            <person name="Woyke T."/>
            <person name="Bristow J."/>
            <person name="Eisen J.A."/>
            <person name="Markowitz V."/>
            <person name="Hugenholtz P."/>
            <person name="Klenk H.P."/>
            <person name="Kyrpides N.C."/>
        </authorList>
    </citation>
    <scope>NUCLEOTIDE SEQUENCE [LARGE SCALE GENOMIC DNA]</scope>
    <source>
        <strain evidence="6">DSM 14429 / JCM 11212 / NBRC 100878 / IC-017</strain>
    </source>
</reference>
<evidence type="ECO:0000256" key="3">
    <source>
        <dbReference type="ARBA" id="ARBA00023239"/>
    </source>
</evidence>
<dbReference type="InterPro" id="IPR050147">
    <property type="entry name" value="Ser/Thr_Dehydratase"/>
</dbReference>
<protein>
    <submittedName>
        <fullName evidence="5">Pyridoxal-5'-phosphate-dependent protein beta subunit</fullName>
    </submittedName>
</protein>
<dbReference type="SUPFAM" id="SSF53686">
    <property type="entry name" value="Tryptophan synthase beta subunit-like PLP-dependent enzymes"/>
    <property type="match status" value="1"/>
</dbReference>
<dbReference type="RefSeq" id="WP_013337581.1">
    <property type="nucleotide sequence ID" value="NC_014537.1"/>
</dbReference>
<evidence type="ECO:0000313" key="5">
    <source>
        <dbReference type="EMBL" id="ADN51856.1"/>
    </source>
</evidence>
<dbReference type="EMBL" id="CP002100">
    <property type="protein sequence ID" value="ADN51856.1"/>
    <property type="molecule type" value="Genomic_DNA"/>
</dbReference>
<sequence length="340" mass="38044">MGINISNGGMVDLMSLIWEAWEFIKRMELLGYVIRTPLYRSEYLSGNDLNVYLKLENLQRSGSFKVRGVIFAVHKYMREGYEHFLTVSTGNHAVALAYVANILRVKATVVVPETTPRSKVEDMERYGAEVIKYGRSYVEAEKRALEIVSSNPRIKLVHTFNDHYIIAGHATIGLEILEELPNVNAILIPLGGGALPAGVSYLMRHIKPDVRVYGVQPESAPFYVLSLKEGKPVVLSDIKTIADGLASRPGEIPFEYIRRYLDNVLLVSEGDIERAIYLLLKYEHVVAEGAGAIAIGPIINGDLIRRLNQRGAYNVVAIITGSHIDIDRLRKILENAYDKH</sequence>
<dbReference type="KEGG" id="vdi:Vdis_2491"/>
<feature type="domain" description="Tryptophan synthase beta chain-like PALP" evidence="4">
    <location>
        <begin position="32"/>
        <end position="321"/>
    </location>
</feature>
<keyword evidence="6" id="KW-1185">Reference proteome</keyword>
<dbReference type="Gene3D" id="3.40.50.1100">
    <property type="match status" value="2"/>
</dbReference>
<reference evidence="6" key="2">
    <citation type="journal article" date="2010" name="Stand. Genomic Sci.">
        <title>Complete genome sequence of Vulcanisaeta distributa type strain (IC-017T).</title>
        <authorList>
            <person name="Mavromatis K."/>
            <person name="Sikorski J."/>
            <person name="Pabst E."/>
            <person name="Teshima H."/>
            <person name="Lapidus A."/>
            <person name="Lucas S."/>
            <person name="Nolan M."/>
            <person name="Glavina Del Rio T."/>
            <person name="Cheng J."/>
            <person name="Bruce D."/>
            <person name="Goodwin L."/>
            <person name="Pitluck S."/>
            <person name="Liolios K."/>
            <person name="Ivanova N."/>
            <person name="Mikhailova N."/>
            <person name="Pati A."/>
            <person name="Chen A."/>
            <person name="Palaniappan K."/>
            <person name="Land M."/>
            <person name="Hauser L."/>
            <person name="Chang Y."/>
            <person name="Jeffries C."/>
            <person name="Rohde M."/>
            <person name="Spring S."/>
            <person name="Goker M."/>
            <person name="Wirth R."/>
            <person name="Woyke T."/>
            <person name="Bristow J."/>
            <person name="Eisen J."/>
            <person name="Markowitz V."/>
            <person name="Hugenholtz P."/>
            <person name="Klenk H."/>
            <person name="Kyrpides N."/>
        </authorList>
    </citation>
    <scope>NUCLEOTIDE SEQUENCE [LARGE SCALE GENOMIC DNA]</scope>
    <source>
        <strain evidence="6">DSM 14429 / JCM 11212 / NBRC 100878 / IC-017</strain>
    </source>
</reference>
<dbReference type="InterPro" id="IPR036052">
    <property type="entry name" value="TrpB-like_PALP_sf"/>
</dbReference>
<dbReference type="GO" id="GO:0003941">
    <property type="term" value="F:L-serine ammonia-lyase activity"/>
    <property type="evidence" value="ECO:0007669"/>
    <property type="project" value="TreeGrafter"/>
</dbReference>
<dbReference type="GO" id="GO:0006567">
    <property type="term" value="P:L-threonine catabolic process"/>
    <property type="evidence" value="ECO:0007669"/>
    <property type="project" value="TreeGrafter"/>
</dbReference>
<dbReference type="eggNOG" id="arCOG01431">
    <property type="taxonomic scope" value="Archaea"/>
</dbReference>
<dbReference type="PANTHER" id="PTHR48078">
    <property type="entry name" value="THREONINE DEHYDRATASE, MITOCHONDRIAL-RELATED"/>
    <property type="match status" value="1"/>
</dbReference>